<evidence type="ECO:0000313" key="7">
    <source>
        <dbReference type="EMBL" id="GMR47182.1"/>
    </source>
</evidence>
<feature type="transmembrane region" description="Helical" evidence="6">
    <location>
        <begin position="104"/>
        <end position="129"/>
    </location>
</feature>
<name>A0AAN5CMN9_9BILA</name>
<comment type="subcellular location">
    <subcellularLocation>
        <location evidence="1">Membrane</location>
        <topology evidence="1">Multi-pass membrane protein</topology>
    </subcellularLocation>
</comment>
<dbReference type="SUPFAM" id="SSF81321">
    <property type="entry name" value="Family A G protein-coupled receptor-like"/>
    <property type="match status" value="1"/>
</dbReference>
<keyword evidence="4 6" id="KW-1133">Transmembrane helix</keyword>
<dbReference type="InterPro" id="IPR019421">
    <property type="entry name" value="7TM_GPCR_serpentine_rcpt_Srd"/>
</dbReference>
<feature type="transmembrane region" description="Helical" evidence="6">
    <location>
        <begin position="74"/>
        <end position="92"/>
    </location>
</feature>
<feature type="transmembrane region" description="Helical" evidence="6">
    <location>
        <begin position="236"/>
        <end position="256"/>
    </location>
</feature>
<evidence type="ECO:0000256" key="1">
    <source>
        <dbReference type="ARBA" id="ARBA00004141"/>
    </source>
</evidence>
<protein>
    <recommendedName>
        <fullName evidence="9">G protein-coupled receptor</fullName>
    </recommendedName>
</protein>
<feature type="non-terminal residue" evidence="7">
    <location>
        <position position="261"/>
    </location>
</feature>
<evidence type="ECO:0000256" key="3">
    <source>
        <dbReference type="ARBA" id="ARBA00022692"/>
    </source>
</evidence>
<keyword evidence="3 6" id="KW-0812">Transmembrane</keyword>
<dbReference type="Pfam" id="PF10317">
    <property type="entry name" value="7TM_GPCR_Srd"/>
    <property type="match status" value="1"/>
</dbReference>
<evidence type="ECO:0000256" key="5">
    <source>
        <dbReference type="ARBA" id="ARBA00023136"/>
    </source>
</evidence>
<evidence type="ECO:0000313" key="8">
    <source>
        <dbReference type="Proteomes" id="UP001328107"/>
    </source>
</evidence>
<feature type="transmembrane region" description="Helical" evidence="6">
    <location>
        <begin position="205"/>
        <end position="224"/>
    </location>
</feature>
<feature type="transmembrane region" description="Helical" evidence="6">
    <location>
        <begin position="6"/>
        <end position="27"/>
    </location>
</feature>
<comment type="similarity">
    <text evidence="2">Belongs to the nematode receptor-like protein srd family.</text>
</comment>
<dbReference type="Proteomes" id="UP001328107">
    <property type="component" value="Unassembled WGS sequence"/>
</dbReference>
<dbReference type="PANTHER" id="PTHR22945:SF40">
    <property type="entry name" value="SERPENTINE RECEPTOR, CLASS D (DELTA)-RELATED"/>
    <property type="match status" value="1"/>
</dbReference>
<evidence type="ECO:0000256" key="6">
    <source>
        <dbReference type="SAM" id="Phobius"/>
    </source>
</evidence>
<comment type="caution">
    <text evidence="7">The sequence shown here is derived from an EMBL/GenBank/DDBJ whole genome shotgun (WGS) entry which is preliminary data.</text>
</comment>
<evidence type="ECO:0008006" key="9">
    <source>
        <dbReference type="Google" id="ProtNLM"/>
    </source>
</evidence>
<dbReference type="PANTHER" id="PTHR22945">
    <property type="entry name" value="SERPENTINE RECEPTOR, CLASS D DELTA"/>
    <property type="match status" value="1"/>
</dbReference>
<dbReference type="InterPro" id="IPR050920">
    <property type="entry name" value="Nematode_rcpt-like_delta"/>
</dbReference>
<evidence type="ECO:0000256" key="2">
    <source>
        <dbReference type="ARBA" id="ARBA00009166"/>
    </source>
</evidence>
<sequence length="261" mass="29975">MRVLVVIHSIYALIGITANLLLLITIIKTRNSGLKSYAVIIFNAACVDTVEILLDVFEIPRSFGPELCYRVHLVMLHLIFHSLYLIAFSFWYRYTVLVKPAPEWYTVQIIMIILFLPNALPMIFSLFAMDNPEKSQEILTIFYPNMDVNSTTYRSVNFSDPYSAPTDYSAIFGPFLVYPFIVIMRRKVICLLKLDPDLLSQALTYHAILPSTICVGIFSFYFQLIGIRSPIIDGMIFIFGCIPAVFNPLLTMYFVAPYRRF</sequence>
<reference evidence="8" key="1">
    <citation type="submission" date="2022-10" db="EMBL/GenBank/DDBJ databases">
        <title>Genome assembly of Pristionchus species.</title>
        <authorList>
            <person name="Yoshida K."/>
            <person name="Sommer R.J."/>
        </authorList>
    </citation>
    <scope>NUCLEOTIDE SEQUENCE [LARGE SCALE GENOMIC DNA]</scope>
    <source>
        <strain evidence="8">RS5460</strain>
    </source>
</reference>
<dbReference type="AlphaFoldDB" id="A0AAN5CMN9"/>
<accession>A0AAN5CMN9</accession>
<feature type="transmembrane region" description="Helical" evidence="6">
    <location>
        <begin position="168"/>
        <end position="184"/>
    </location>
</feature>
<dbReference type="EMBL" id="BTRK01000004">
    <property type="protein sequence ID" value="GMR47182.1"/>
    <property type="molecule type" value="Genomic_DNA"/>
</dbReference>
<keyword evidence="8" id="KW-1185">Reference proteome</keyword>
<organism evidence="7 8">
    <name type="scientific">Pristionchus mayeri</name>
    <dbReference type="NCBI Taxonomy" id="1317129"/>
    <lineage>
        <taxon>Eukaryota</taxon>
        <taxon>Metazoa</taxon>
        <taxon>Ecdysozoa</taxon>
        <taxon>Nematoda</taxon>
        <taxon>Chromadorea</taxon>
        <taxon>Rhabditida</taxon>
        <taxon>Rhabditina</taxon>
        <taxon>Diplogasteromorpha</taxon>
        <taxon>Diplogasteroidea</taxon>
        <taxon>Neodiplogasteridae</taxon>
        <taxon>Pristionchus</taxon>
    </lineage>
</organism>
<proteinExistence type="inferred from homology"/>
<evidence type="ECO:0000256" key="4">
    <source>
        <dbReference type="ARBA" id="ARBA00022989"/>
    </source>
</evidence>
<dbReference type="GO" id="GO:0016020">
    <property type="term" value="C:membrane"/>
    <property type="evidence" value="ECO:0007669"/>
    <property type="project" value="UniProtKB-SubCell"/>
</dbReference>
<dbReference type="Gene3D" id="1.20.1070.10">
    <property type="entry name" value="Rhodopsin 7-helix transmembrane proteins"/>
    <property type="match status" value="1"/>
</dbReference>
<keyword evidence="5 6" id="KW-0472">Membrane</keyword>
<gene>
    <name evidence="7" type="ORF">PMAYCL1PPCAC_17377</name>
</gene>